<reference evidence="1 2" key="1">
    <citation type="journal article" date="2022" name="bioRxiv">
        <title>The genome of the oomycete Peronosclerospora sorghi, a cosmopolitan pathogen of maize and sorghum, is inflated with dispersed pseudogenes.</title>
        <authorList>
            <person name="Fletcher K."/>
            <person name="Martin F."/>
            <person name="Isakeit T."/>
            <person name="Cavanaugh K."/>
            <person name="Magill C."/>
            <person name="Michelmore R."/>
        </authorList>
    </citation>
    <scope>NUCLEOTIDE SEQUENCE [LARGE SCALE GENOMIC DNA]</scope>
    <source>
        <strain evidence="1">P6</strain>
    </source>
</reference>
<dbReference type="EMBL" id="CM047587">
    <property type="protein sequence ID" value="KAI9907538.1"/>
    <property type="molecule type" value="Genomic_DNA"/>
</dbReference>
<name>A0ACC0VM20_9STRA</name>
<dbReference type="Proteomes" id="UP001163321">
    <property type="component" value="Chromosome 8"/>
</dbReference>
<organism evidence="1 2">
    <name type="scientific">Peronosclerospora sorghi</name>
    <dbReference type="NCBI Taxonomy" id="230839"/>
    <lineage>
        <taxon>Eukaryota</taxon>
        <taxon>Sar</taxon>
        <taxon>Stramenopiles</taxon>
        <taxon>Oomycota</taxon>
        <taxon>Peronosporomycetes</taxon>
        <taxon>Peronosporales</taxon>
        <taxon>Peronosporaceae</taxon>
        <taxon>Peronosclerospora</taxon>
    </lineage>
</organism>
<keyword evidence="2" id="KW-1185">Reference proteome</keyword>
<comment type="caution">
    <text evidence="1">The sequence shown here is derived from an EMBL/GenBank/DDBJ whole genome shotgun (WGS) entry which is preliminary data.</text>
</comment>
<sequence length="83" mass="9511">MEVASKLIEHTTMMKRQTSKRLICVMTDNESEFCDNKFDGFCLKHDFLHLTSAPSAKNIAYRANRSIDEMESAVIYYLLTLGS</sequence>
<accession>A0ACC0VM20</accession>
<evidence type="ECO:0000313" key="1">
    <source>
        <dbReference type="EMBL" id="KAI9907538.1"/>
    </source>
</evidence>
<protein>
    <submittedName>
        <fullName evidence="1">Uncharacterized protein</fullName>
    </submittedName>
</protein>
<gene>
    <name evidence="1" type="ORF">PsorP6_016530</name>
</gene>
<evidence type="ECO:0000313" key="2">
    <source>
        <dbReference type="Proteomes" id="UP001163321"/>
    </source>
</evidence>
<proteinExistence type="predicted"/>